<sequence length="168" mass="18873">MLISEEINLTTYSAKIQSSPNPSQTLYTTRNTRDTRGRSCFYQNSTNKDSRNPPPSCISSTPTICQICNNRRHTANNCWYHMNINYNPTSTSSTPKAFMSSSTPPNEWLLDSKASSHLTPIHHTGHDLLPTPTCKLLLPNLLHAPHISHNLLSIYKLARGNNLHVSFI</sequence>
<keyword evidence="3" id="KW-1185">Reference proteome</keyword>
<evidence type="ECO:0000313" key="2">
    <source>
        <dbReference type="EMBL" id="PKU80612.1"/>
    </source>
</evidence>
<reference evidence="2 3" key="2">
    <citation type="journal article" date="2017" name="Nature">
        <title>The Apostasia genome and the evolution of orchids.</title>
        <authorList>
            <person name="Zhang G.Q."/>
            <person name="Liu K.W."/>
            <person name="Li Z."/>
            <person name="Lohaus R."/>
            <person name="Hsiao Y.Y."/>
            <person name="Niu S.C."/>
            <person name="Wang J.Y."/>
            <person name="Lin Y.C."/>
            <person name="Xu Q."/>
            <person name="Chen L.J."/>
            <person name="Yoshida K."/>
            <person name="Fujiwara S."/>
            <person name="Wang Z.W."/>
            <person name="Zhang Y.Q."/>
            <person name="Mitsuda N."/>
            <person name="Wang M."/>
            <person name="Liu G.H."/>
            <person name="Pecoraro L."/>
            <person name="Huang H.X."/>
            <person name="Xiao X.J."/>
            <person name="Lin M."/>
            <person name="Wu X.Y."/>
            <person name="Wu W.L."/>
            <person name="Chen Y.Y."/>
            <person name="Chang S.B."/>
            <person name="Sakamoto S."/>
            <person name="Ohme-Takagi M."/>
            <person name="Yagi M."/>
            <person name="Zeng S.J."/>
            <person name="Shen C.Y."/>
            <person name="Yeh C.M."/>
            <person name="Luo Y.B."/>
            <person name="Tsai W.C."/>
            <person name="Van de Peer Y."/>
            <person name="Liu Z.J."/>
        </authorList>
    </citation>
    <scope>NUCLEOTIDE SEQUENCE [LARGE SCALE GENOMIC DNA]</scope>
    <source>
        <tissue evidence="2">The whole plant</tissue>
    </source>
</reference>
<gene>
    <name evidence="2" type="ORF">MA16_Dca025265</name>
</gene>
<organism evidence="2 3">
    <name type="scientific">Dendrobium catenatum</name>
    <dbReference type="NCBI Taxonomy" id="906689"/>
    <lineage>
        <taxon>Eukaryota</taxon>
        <taxon>Viridiplantae</taxon>
        <taxon>Streptophyta</taxon>
        <taxon>Embryophyta</taxon>
        <taxon>Tracheophyta</taxon>
        <taxon>Spermatophyta</taxon>
        <taxon>Magnoliopsida</taxon>
        <taxon>Liliopsida</taxon>
        <taxon>Asparagales</taxon>
        <taxon>Orchidaceae</taxon>
        <taxon>Epidendroideae</taxon>
        <taxon>Malaxideae</taxon>
        <taxon>Dendrobiinae</taxon>
        <taxon>Dendrobium</taxon>
    </lineage>
</organism>
<dbReference type="AlphaFoldDB" id="A0A2I0WY72"/>
<evidence type="ECO:0000256" key="1">
    <source>
        <dbReference type="SAM" id="MobiDB-lite"/>
    </source>
</evidence>
<accession>A0A2I0WY72</accession>
<reference evidence="2 3" key="1">
    <citation type="journal article" date="2016" name="Sci. Rep.">
        <title>The Dendrobium catenatum Lindl. genome sequence provides insights into polysaccharide synthase, floral development and adaptive evolution.</title>
        <authorList>
            <person name="Zhang G.Q."/>
            <person name="Xu Q."/>
            <person name="Bian C."/>
            <person name="Tsai W.C."/>
            <person name="Yeh C.M."/>
            <person name="Liu K.W."/>
            <person name="Yoshida K."/>
            <person name="Zhang L.S."/>
            <person name="Chang S.B."/>
            <person name="Chen F."/>
            <person name="Shi Y."/>
            <person name="Su Y.Y."/>
            <person name="Zhang Y.Q."/>
            <person name="Chen L.J."/>
            <person name="Yin Y."/>
            <person name="Lin M."/>
            <person name="Huang H."/>
            <person name="Deng H."/>
            <person name="Wang Z.W."/>
            <person name="Zhu S.L."/>
            <person name="Zhao X."/>
            <person name="Deng C."/>
            <person name="Niu S.C."/>
            <person name="Huang J."/>
            <person name="Wang M."/>
            <person name="Liu G.H."/>
            <person name="Yang H.J."/>
            <person name="Xiao X.J."/>
            <person name="Hsiao Y.Y."/>
            <person name="Wu W.L."/>
            <person name="Chen Y.Y."/>
            <person name="Mitsuda N."/>
            <person name="Ohme-Takagi M."/>
            <person name="Luo Y.B."/>
            <person name="Van de Peer Y."/>
            <person name="Liu Z.J."/>
        </authorList>
    </citation>
    <scope>NUCLEOTIDE SEQUENCE [LARGE SCALE GENOMIC DNA]</scope>
    <source>
        <tissue evidence="2">The whole plant</tissue>
    </source>
</reference>
<dbReference type="Proteomes" id="UP000233837">
    <property type="component" value="Unassembled WGS sequence"/>
</dbReference>
<feature type="region of interest" description="Disordered" evidence="1">
    <location>
        <begin position="36"/>
        <end position="57"/>
    </location>
</feature>
<evidence type="ECO:0000313" key="3">
    <source>
        <dbReference type="Proteomes" id="UP000233837"/>
    </source>
</evidence>
<protein>
    <submittedName>
        <fullName evidence="2">Uncharacterized protein</fullName>
    </submittedName>
</protein>
<proteinExistence type="predicted"/>
<dbReference type="EMBL" id="KZ502325">
    <property type="protein sequence ID" value="PKU80612.1"/>
    <property type="molecule type" value="Genomic_DNA"/>
</dbReference>
<name>A0A2I0WY72_9ASPA</name>